<dbReference type="SUPFAM" id="SSF52047">
    <property type="entry name" value="RNI-like"/>
    <property type="match status" value="1"/>
</dbReference>
<dbReference type="AlphaFoldDB" id="A0A9Q9DTE1"/>
<proteinExistence type="predicted"/>
<protein>
    <recommendedName>
        <fullName evidence="1">F-box domain-containing protein</fullName>
    </recommendedName>
</protein>
<name>A0A9Q9DTE1_CURCL</name>
<evidence type="ECO:0000313" key="3">
    <source>
        <dbReference type="Proteomes" id="UP001056012"/>
    </source>
</evidence>
<evidence type="ECO:0000313" key="2">
    <source>
        <dbReference type="EMBL" id="USP77679.1"/>
    </source>
</evidence>
<dbReference type="VEuPathDB" id="FungiDB:yc1106_04953"/>
<dbReference type="Proteomes" id="UP001056012">
    <property type="component" value="Chromosome 3"/>
</dbReference>
<dbReference type="InterPro" id="IPR032675">
    <property type="entry name" value="LRR_dom_sf"/>
</dbReference>
<dbReference type="Gene3D" id="3.80.10.10">
    <property type="entry name" value="Ribonuclease Inhibitor"/>
    <property type="match status" value="1"/>
</dbReference>
<gene>
    <name evidence="2" type="ORF">yc1106_04953</name>
</gene>
<sequence length="584" mass="65674">METHAIPSSAKSTPKATSLDDLPNEILLKIFSFIDLHREARIIGYIPDDPPPSPPDQFLFEDFLMCNRWLQDIALTSKRFATLIPEVQLHAVVLSPVNSNTLPGHEKSNISGLMLHLHTRPQLRRHLKQLRVCLSYKEAAASREIVVQGLRMLDSHSVSPVSKAACCHNLTVESGGFYKVLLAALPELEVLCISSLSTVASFEWAKQFSNTPSFLSSLHYLKIESELPNIIQGIELFQQLQTLDLSMRLQGKTAFAVIGLSGRFLAAAEKFRNIKHLRLDFEVRTIGIWNRAGRTCMSNVIQGFRNLESLAYYAETSSLKNPYRSVRAFPAHQKDIQAYPEPPSPSTNASCETSWDRAIYDARTEITDYQFLVDSIVHLRPTLQCLHLPGGFWTLPGSVRKPLPRFNQFTQLQKLIVPQAALVSIKLDSMLFDAVLEGDFELSALTALPVSLQHLKIFDVDETFLENPNVGLAAITSSAEEEVTPIPVSSFKNRLIPLGDLPDIDGRHSKYDVELVVELDVNWDSEQSEEQTPANLLNAHQKAAIYRCLRKTKTLSIGVYYDALPEDQQKRLRLFSKYITKQNL</sequence>
<dbReference type="OrthoDB" id="3719074at2759"/>
<feature type="domain" description="F-box" evidence="1">
    <location>
        <begin position="16"/>
        <end position="35"/>
    </location>
</feature>
<dbReference type="PROSITE" id="PS50181">
    <property type="entry name" value="FBOX"/>
    <property type="match status" value="1"/>
</dbReference>
<organism evidence="2 3">
    <name type="scientific">Curvularia clavata</name>
    <dbReference type="NCBI Taxonomy" id="95742"/>
    <lineage>
        <taxon>Eukaryota</taxon>
        <taxon>Fungi</taxon>
        <taxon>Dikarya</taxon>
        <taxon>Ascomycota</taxon>
        <taxon>Pezizomycotina</taxon>
        <taxon>Dothideomycetes</taxon>
        <taxon>Pleosporomycetidae</taxon>
        <taxon>Pleosporales</taxon>
        <taxon>Pleosporineae</taxon>
        <taxon>Pleosporaceae</taxon>
        <taxon>Curvularia</taxon>
    </lineage>
</organism>
<evidence type="ECO:0000259" key="1">
    <source>
        <dbReference type="PROSITE" id="PS50181"/>
    </source>
</evidence>
<keyword evidence="3" id="KW-1185">Reference proteome</keyword>
<reference evidence="2" key="1">
    <citation type="submission" date="2021-12" db="EMBL/GenBank/DDBJ databases">
        <title>Curvularia clavata genome.</title>
        <authorList>
            <person name="Cao Y."/>
        </authorList>
    </citation>
    <scope>NUCLEOTIDE SEQUENCE</scope>
    <source>
        <strain evidence="2">Yc1106</strain>
    </source>
</reference>
<dbReference type="EMBL" id="CP089276">
    <property type="protein sequence ID" value="USP77679.1"/>
    <property type="molecule type" value="Genomic_DNA"/>
</dbReference>
<accession>A0A9Q9DTE1</accession>
<dbReference type="InterPro" id="IPR001810">
    <property type="entry name" value="F-box_dom"/>
</dbReference>